<keyword evidence="2 10" id="KW-1003">Cell membrane</keyword>
<evidence type="ECO:0000256" key="2">
    <source>
        <dbReference type="ARBA" id="ARBA00022475"/>
    </source>
</evidence>
<keyword evidence="10 11" id="KW-0961">Cell wall biogenesis/degradation</keyword>
<feature type="transmembrane region" description="Helical" evidence="10">
    <location>
        <begin position="444"/>
        <end position="465"/>
    </location>
</feature>
<feature type="transmembrane region" description="Helical" evidence="10">
    <location>
        <begin position="26"/>
        <end position="45"/>
    </location>
</feature>
<keyword evidence="4 10" id="KW-0133">Cell shape</keyword>
<evidence type="ECO:0000256" key="8">
    <source>
        <dbReference type="ARBA" id="ARBA00060041"/>
    </source>
</evidence>
<feature type="transmembrane region" description="Helical" evidence="10">
    <location>
        <begin position="134"/>
        <end position="154"/>
    </location>
</feature>
<keyword evidence="3 10" id="KW-0812">Transmembrane</keyword>
<comment type="caution">
    <text evidence="12">The sequence shown here is derived from an EMBL/GenBank/DDBJ whole genome shotgun (WGS) entry which is preliminary data.</text>
</comment>
<feature type="transmembrane region" description="Helical" evidence="10">
    <location>
        <begin position="233"/>
        <end position="257"/>
    </location>
</feature>
<accession>A0A1I3VEM7</accession>
<dbReference type="NCBIfam" id="TIGR01695">
    <property type="entry name" value="murJ_mviN"/>
    <property type="match status" value="1"/>
</dbReference>
<dbReference type="PANTHER" id="PTHR47019">
    <property type="entry name" value="LIPID II FLIPPASE MURJ"/>
    <property type="match status" value="1"/>
</dbReference>
<feature type="transmembrane region" description="Helical" evidence="10">
    <location>
        <begin position="277"/>
        <end position="295"/>
    </location>
</feature>
<evidence type="ECO:0000256" key="11">
    <source>
        <dbReference type="PIRNR" id="PIRNR002869"/>
    </source>
</evidence>
<dbReference type="CDD" id="cd13123">
    <property type="entry name" value="MATE_MurJ_like"/>
    <property type="match status" value="1"/>
</dbReference>
<evidence type="ECO:0000256" key="5">
    <source>
        <dbReference type="ARBA" id="ARBA00022984"/>
    </source>
</evidence>
<dbReference type="InterPro" id="IPR004268">
    <property type="entry name" value="MurJ"/>
</dbReference>
<dbReference type="Proteomes" id="UP000199598">
    <property type="component" value="Unassembled WGS sequence"/>
</dbReference>
<feature type="transmembrane region" description="Helical" evidence="10">
    <location>
        <begin position="385"/>
        <end position="405"/>
    </location>
</feature>
<comment type="subcellular location">
    <subcellularLocation>
        <location evidence="10">Cell inner membrane</location>
        <topology evidence="10">Multi-pass membrane protein</topology>
    </subcellularLocation>
    <subcellularLocation>
        <location evidence="1">Cell membrane</location>
        <topology evidence="1">Multi-pass membrane protein</topology>
    </subcellularLocation>
</comment>
<feature type="transmembrane region" description="Helical" evidence="10">
    <location>
        <begin position="485"/>
        <end position="508"/>
    </location>
</feature>
<comment type="similarity">
    <text evidence="9 10 11">Belongs to the MurJ/MviN family.</text>
</comment>
<dbReference type="EMBL" id="FOSK01000001">
    <property type="protein sequence ID" value="SFJ93443.1"/>
    <property type="molecule type" value="Genomic_DNA"/>
</dbReference>
<dbReference type="InterPro" id="IPR051050">
    <property type="entry name" value="Lipid_II_flippase_MurJ/MviN"/>
</dbReference>
<sequence>MSLFKSFATVGGATMLSRLCGFGRDVMLAAFVGTGPVADAFVVAFRLPNLFRRLFAEGAFNSAFVPLFARSVEEDGEQGARKFAGEIAAALFWTLVVILALAEVFMPLLVHVLAPGYFSDPAKFDLTVLMSRIAFPYLLFMSLLAFLSGILNTFQKFLAAAMAPVMLNVVMMAVLAGIGFYGMEPNQTTGVLLVSGVAVAGVVQLAVVAIGMKRLGFRVPIMRPRWTPGVKRLLVLGVPGVIAGGITQINITVGTIIASLESSANSYLYYADRIYQLPLGVVGIAIGVVLLPSLTRQLRSGQEELVHHTQNRSMEFALALTLPAAVALVIIPDTVIAVLFQRGQFTDAAVEQTALALMAFAVGLPAFVLNKVLSPGFFAREDTKTPMYFAAVAMVVNVTLSILLFPAFKHVGIAIGTTAAGWVNSALLAFVLWRRGHFVVDAALLKRIPLLGFASALMGVVVYGGTLVLEPLSTSNLFVVRASELILLVTIGLISFGILVQLTGTVDFRAQLQKLRR</sequence>
<dbReference type="PRINTS" id="PR01806">
    <property type="entry name" value="VIRFACTRMVIN"/>
</dbReference>
<feature type="transmembrane region" description="Helical" evidence="10">
    <location>
        <begin position="352"/>
        <end position="373"/>
    </location>
</feature>
<keyword evidence="5 10" id="KW-0573">Peptidoglycan synthesis</keyword>
<feature type="transmembrane region" description="Helical" evidence="10">
    <location>
        <begin position="411"/>
        <end position="432"/>
    </location>
</feature>
<proteinExistence type="inferred from homology"/>
<dbReference type="PANTHER" id="PTHR47019:SF1">
    <property type="entry name" value="LIPID II FLIPPASE MURJ"/>
    <property type="match status" value="1"/>
</dbReference>
<reference evidence="12 13" key="1">
    <citation type="submission" date="2016-10" db="EMBL/GenBank/DDBJ databases">
        <authorList>
            <person name="Varghese N."/>
            <person name="Submissions S."/>
        </authorList>
    </citation>
    <scope>NUCLEOTIDE SEQUENCE [LARGE SCALE GENOMIC DNA]</scope>
    <source>
        <strain evidence="12 13">DSM 16392</strain>
    </source>
</reference>
<evidence type="ECO:0000256" key="7">
    <source>
        <dbReference type="ARBA" id="ARBA00023136"/>
    </source>
</evidence>
<keyword evidence="10" id="KW-0997">Cell inner membrane</keyword>
<gene>
    <name evidence="10" type="primary">murJ</name>
    <name evidence="12" type="ORF">SAMN04488518_101337</name>
</gene>
<evidence type="ECO:0000256" key="10">
    <source>
        <dbReference type="HAMAP-Rule" id="MF_02078"/>
    </source>
</evidence>
<evidence type="ECO:0000256" key="3">
    <source>
        <dbReference type="ARBA" id="ARBA00022692"/>
    </source>
</evidence>
<dbReference type="RefSeq" id="WP_093516250.1">
    <property type="nucleotide sequence ID" value="NZ_FOSK01000001.1"/>
</dbReference>
<keyword evidence="7 10" id="KW-0472">Membrane</keyword>
<comment type="function">
    <text evidence="8 10 11">Involved in peptidoglycan biosynthesis. Transports lipid-linked peptidoglycan precursors from the inner to the outer leaflet of the cytoplasmic membrane.</text>
</comment>
<evidence type="ECO:0000256" key="1">
    <source>
        <dbReference type="ARBA" id="ARBA00004651"/>
    </source>
</evidence>
<keyword evidence="6 10" id="KW-1133">Transmembrane helix</keyword>
<keyword evidence="10 11" id="KW-0813">Transport</keyword>
<feature type="transmembrane region" description="Helical" evidence="10">
    <location>
        <begin position="161"/>
        <end position="183"/>
    </location>
</feature>
<evidence type="ECO:0000256" key="4">
    <source>
        <dbReference type="ARBA" id="ARBA00022960"/>
    </source>
</evidence>
<evidence type="ECO:0000256" key="9">
    <source>
        <dbReference type="ARBA" id="ARBA00061532"/>
    </source>
</evidence>
<feature type="transmembrane region" description="Helical" evidence="10">
    <location>
        <begin position="189"/>
        <end position="212"/>
    </location>
</feature>
<dbReference type="HAMAP" id="MF_02078">
    <property type="entry name" value="MurJ_MviN"/>
    <property type="match status" value="1"/>
</dbReference>
<feature type="transmembrane region" description="Helical" evidence="10">
    <location>
        <begin position="90"/>
        <end position="114"/>
    </location>
</feature>
<organism evidence="12 13">
    <name type="scientific">Pseudovibrio ascidiaceicola</name>
    <dbReference type="NCBI Taxonomy" id="285279"/>
    <lineage>
        <taxon>Bacteria</taxon>
        <taxon>Pseudomonadati</taxon>
        <taxon>Pseudomonadota</taxon>
        <taxon>Alphaproteobacteria</taxon>
        <taxon>Hyphomicrobiales</taxon>
        <taxon>Stappiaceae</taxon>
        <taxon>Pseudovibrio</taxon>
    </lineage>
</organism>
<evidence type="ECO:0000256" key="6">
    <source>
        <dbReference type="ARBA" id="ARBA00022989"/>
    </source>
</evidence>
<name>A0A1I3VEM7_9HYPH</name>
<comment type="pathway">
    <text evidence="10">Cell wall biogenesis; peptidoglycan biosynthesis.</text>
</comment>
<keyword evidence="13" id="KW-1185">Reference proteome</keyword>
<dbReference type="PIRSF" id="PIRSF002869">
    <property type="entry name" value="MviN"/>
    <property type="match status" value="1"/>
</dbReference>
<feature type="transmembrane region" description="Helical" evidence="10">
    <location>
        <begin position="316"/>
        <end position="340"/>
    </location>
</feature>
<evidence type="ECO:0000313" key="12">
    <source>
        <dbReference type="EMBL" id="SFJ93443.1"/>
    </source>
</evidence>
<protein>
    <recommendedName>
        <fullName evidence="10">Probable lipid II flippase MurJ</fullName>
    </recommendedName>
</protein>
<dbReference type="Pfam" id="PF03023">
    <property type="entry name" value="MurJ"/>
    <property type="match status" value="1"/>
</dbReference>
<evidence type="ECO:0000313" key="13">
    <source>
        <dbReference type="Proteomes" id="UP000199598"/>
    </source>
</evidence>